<reference evidence="3 4" key="1">
    <citation type="submission" date="2019-06" db="EMBL/GenBank/DDBJ databases">
        <title>Sequencing the genomes of 1000 actinobacteria strains.</title>
        <authorList>
            <person name="Klenk H.-P."/>
        </authorList>
    </citation>
    <scope>NUCLEOTIDE SEQUENCE [LARGE SCALE GENOMIC DNA]</scope>
    <source>
        <strain evidence="3 4">DSM 25218</strain>
    </source>
</reference>
<dbReference type="SUPFAM" id="SSF50998">
    <property type="entry name" value="Quinoprotein alcohol dehydrogenase-like"/>
    <property type="match status" value="1"/>
</dbReference>
<name>A0A543A0Y7_9ACTN</name>
<evidence type="ECO:0000259" key="2">
    <source>
        <dbReference type="Pfam" id="PF13360"/>
    </source>
</evidence>
<evidence type="ECO:0000313" key="4">
    <source>
        <dbReference type="Proteomes" id="UP000320209"/>
    </source>
</evidence>
<dbReference type="InterPro" id="IPR002372">
    <property type="entry name" value="PQQ_rpt_dom"/>
</dbReference>
<proteinExistence type="predicted"/>
<dbReference type="InterPro" id="IPR015943">
    <property type="entry name" value="WD40/YVTN_repeat-like_dom_sf"/>
</dbReference>
<keyword evidence="1" id="KW-1133">Transmembrane helix</keyword>
<dbReference type="Gene3D" id="2.130.10.10">
    <property type="entry name" value="YVTN repeat-like/Quinoprotein amine dehydrogenase"/>
    <property type="match status" value="1"/>
</dbReference>
<keyword evidence="1" id="KW-0812">Transmembrane</keyword>
<keyword evidence="4" id="KW-1185">Reference proteome</keyword>
<comment type="caution">
    <text evidence="3">The sequence shown here is derived from an EMBL/GenBank/DDBJ whole genome shotgun (WGS) entry which is preliminary data.</text>
</comment>
<feature type="transmembrane region" description="Helical" evidence="1">
    <location>
        <begin position="16"/>
        <end position="37"/>
    </location>
</feature>
<dbReference type="Pfam" id="PF13360">
    <property type="entry name" value="PQQ_2"/>
    <property type="match status" value="1"/>
</dbReference>
<dbReference type="RefSeq" id="WP_170225014.1">
    <property type="nucleotide sequence ID" value="NZ_VFOV01000001.1"/>
</dbReference>
<dbReference type="AlphaFoldDB" id="A0A543A0Y7"/>
<sequence>MHPASPSPAARPDHTTAWVVGGLVLALILAVAGYLVYTELRGDGDATGFAPVTSEPKQVWSWSSDQEVAYAQDLPNGGSLVSLSGEADGIVALDKNGKEEWRDEKHPYNIVIVHEKEQLIEASWYVAQASSSGSTSDSGTILFDFDGEATWEAPEGVDLYSIEEDGSYLVSDDDGMTRLDPKTDEESWTIPGSDFTLSTSAIYALDGDDVVRYGLDGKEAWRTTLPASYDSGLDEYGRTQLYSSDEMLLVDSGSLLAYAPESGEKLWSESTGGEVLRAADDRFVVVPTSEYDEETGEKKPLSGPFPIFGPEGKVGDIDLATSGAYLTMDVISLDGRPVNFHESSGTLFDADGAVIDTDHDHVAQALDEGAYTVDGSTIGYRAWDSDDAAWTLDLTDVDSMADDYYPEDVRVSTAKDGIYVNDKTSVRLYR</sequence>
<feature type="domain" description="Pyrrolo-quinoline quinone repeat" evidence="2">
    <location>
        <begin position="210"/>
        <end position="293"/>
    </location>
</feature>
<gene>
    <name evidence="3" type="ORF">FB381_0094</name>
</gene>
<evidence type="ECO:0000313" key="3">
    <source>
        <dbReference type="EMBL" id="TQL66245.1"/>
    </source>
</evidence>
<keyword evidence="1" id="KW-0472">Membrane</keyword>
<dbReference type="InterPro" id="IPR011047">
    <property type="entry name" value="Quinoprotein_ADH-like_sf"/>
</dbReference>
<dbReference type="EMBL" id="VFOV01000001">
    <property type="protein sequence ID" value="TQL66245.1"/>
    <property type="molecule type" value="Genomic_DNA"/>
</dbReference>
<dbReference type="Proteomes" id="UP000320209">
    <property type="component" value="Unassembled WGS sequence"/>
</dbReference>
<organism evidence="3 4">
    <name type="scientific">Nocardioides albertanoniae</name>
    <dbReference type="NCBI Taxonomy" id="1175486"/>
    <lineage>
        <taxon>Bacteria</taxon>
        <taxon>Bacillati</taxon>
        <taxon>Actinomycetota</taxon>
        <taxon>Actinomycetes</taxon>
        <taxon>Propionibacteriales</taxon>
        <taxon>Nocardioidaceae</taxon>
        <taxon>Nocardioides</taxon>
    </lineage>
</organism>
<evidence type="ECO:0000256" key="1">
    <source>
        <dbReference type="SAM" id="Phobius"/>
    </source>
</evidence>
<accession>A0A543A0Y7</accession>
<protein>
    <submittedName>
        <fullName evidence="3">Putative pyrroloquinoline-quinone binding quinoprotein</fullName>
    </submittedName>
</protein>